<dbReference type="Pfam" id="PF14864">
    <property type="entry name" value="Alkyl_sulf_C"/>
    <property type="match status" value="1"/>
</dbReference>
<sequence length="103" mass="11513">MAVRLDSARAEGKDISMNFNLDNVNNLNLALNDNVFNYRNTLQAKADSSFLMSRADLQHVLTGQVKMADLIKTKKVIGNAAKLDDIMACLDQFELWINIVTPN</sequence>
<dbReference type="Proteomes" id="UP000254597">
    <property type="component" value="Unassembled WGS sequence"/>
</dbReference>
<proteinExistence type="predicted"/>
<dbReference type="InterPro" id="IPR029229">
    <property type="entry name" value="Alkyl_sulf_C"/>
</dbReference>
<dbReference type="SUPFAM" id="SSF55718">
    <property type="entry name" value="SCP-like"/>
    <property type="match status" value="1"/>
</dbReference>
<dbReference type="AlphaFoldDB" id="A0A379QSA3"/>
<dbReference type="PANTHER" id="PTHR43223">
    <property type="entry name" value="ALKYL/ARYL-SULFATASE"/>
    <property type="match status" value="1"/>
</dbReference>
<feature type="domain" description="Alkyl sulfatase C-terminal" evidence="1">
    <location>
        <begin position="1"/>
        <end position="102"/>
    </location>
</feature>
<dbReference type="InterPro" id="IPR052195">
    <property type="entry name" value="Bact_Alkyl/Aryl-Sulfatase"/>
</dbReference>
<protein>
    <submittedName>
        <fullName evidence="2">Alkyl/aryl-sulfatase BDS1</fullName>
    </submittedName>
</protein>
<reference evidence="2 3" key="1">
    <citation type="submission" date="2018-06" db="EMBL/GenBank/DDBJ databases">
        <authorList>
            <consortium name="Pathogen Informatics"/>
            <person name="Doyle S."/>
        </authorList>
    </citation>
    <scope>NUCLEOTIDE SEQUENCE [LARGE SCALE GENOMIC DNA]</scope>
    <source>
        <strain evidence="2 3">NCTC10252</strain>
    </source>
</reference>
<dbReference type="PANTHER" id="PTHR43223:SF1">
    <property type="entry name" value="ALKYL_ARYL-SULFATASE BDS1"/>
    <property type="match status" value="1"/>
</dbReference>
<dbReference type="GO" id="GO:0018909">
    <property type="term" value="P:dodecyl sulfate metabolic process"/>
    <property type="evidence" value="ECO:0007669"/>
    <property type="project" value="TreeGrafter"/>
</dbReference>
<evidence type="ECO:0000259" key="1">
    <source>
        <dbReference type="Pfam" id="PF14864"/>
    </source>
</evidence>
<evidence type="ECO:0000313" key="2">
    <source>
        <dbReference type="EMBL" id="SUF59191.1"/>
    </source>
</evidence>
<name>A0A379QSA3_SALER</name>
<dbReference type="Gene3D" id="3.30.1050.10">
    <property type="entry name" value="SCP2 sterol-binding domain"/>
    <property type="match status" value="1"/>
</dbReference>
<evidence type="ECO:0000313" key="3">
    <source>
        <dbReference type="Proteomes" id="UP000254597"/>
    </source>
</evidence>
<organism evidence="2 3">
    <name type="scientific">Salmonella enterica</name>
    <name type="common">Salmonella choleraesuis</name>
    <dbReference type="NCBI Taxonomy" id="28901"/>
    <lineage>
        <taxon>Bacteria</taxon>
        <taxon>Pseudomonadati</taxon>
        <taxon>Pseudomonadota</taxon>
        <taxon>Gammaproteobacteria</taxon>
        <taxon>Enterobacterales</taxon>
        <taxon>Enterobacteriaceae</taxon>
        <taxon>Salmonella</taxon>
    </lineage>
</organism>
<dbReference type="GO" id="GO:0030288">
    <property type="term" value="C:outer membrane-bounded periplasmic space"/>
    <property type="evidence" value="ECO:0007669"/>
    <property type="project" value="TreeGrafter"/>
</dbReference>
<gene>
    <name evidence="2" type="primary">SBOV09251</name>
    <name evidence="2" type="ORF">NCTC10252_04546</name>
</gene>
<dbReference type="EMBL" id="UGWP01000004">
    <property type="protein sequence ID" value="SUF59191.1"/>
    <property type="molecule type" value="Genomic_DNA"/>
</dbReference>
<dbReference type="InterPro" id="IPR036527">
    <property type="entry name" value="SCP2_sterol-bd_dom_sf"/>
</dbReference>
<dbReference type="GO" id="GO:0018741">
    <property type="term" value="F:linear primary-alkylsulfatase activity"/>
    <property type="evidence" value="ECO:0007669"/>
    <property type="project" value="TreeGrafter"/>
</dbReference>
<accession>A0A379QSA3</accession>